<dbReference type="PANTHER" id="PTHR12964:SF0">
    <property type="entry name" value="NADH DEHYDROGENASE [UBIQUINONE] 1 ALPHA SUBCOMPLEX SUBUNIT 6"/>
    <property type="match status" value="1"/>
</dbReference>
<accession>A0A6B2LS13</accession>
<feature type="domain" description="Complex 1 LYR protein" evidence="9">
    <location>
        <begin position="12"/>
        <end position="71"/>
    </location>
</feature>
<evidence type="ECO:0000256" key="8">
    <source>
        <dbReference type="ARBA" id="ARBA00023136"/>
    </source>
</evidence>
<evidence type="ECO:0000256" key="1">
    <source>
        <dbReference type="ARBA" id="ARBA00004443"/>
    </source>
</evidence>
<comment type="subcellular location">
    <subcellularLocation>
        <location evidence="1">Mitochondrion inner membrane</location>
        <topology evidence="1">Peripheral membrane protein</topology>
        <orientation evidence="1">Matrix side</orientation>
    </subcellularLocation>
</comment>
<keyword evidence="5" id="KW-0999">Mitochondrion inner membrane</keyword>
<keyword evidence="8" id="KW-0472">Membrane</keyword>
<dbReference type="AlphaFoldDB" id="A0A6B2LS13"/>
<dbReference type="GO" id="GO:0005743">
    <property type="term" value="C:mitochondrial inner membrane"/>
    <property type="evidence" value="ECO:0007669"/>
    <property type="project" value="UniProtKB-SubCell"/>
</dbReference>
<evidence type="ECO:0000313" key="10">
    <source>
        <dbReference type="EMBL" id="NDV39518.1"/>
    </source>
</evidence>
<evidence type="ECO:0000256" key="7">
    <source>
        <dbReference type="ARBA" id="ARBA00023128"/>
    </source>
</evidence>
<reference evidence="10" key="1">
    <citation type="journal article" date="2020" name="J. Eukaryot. Microbiol.">
        <title>De novo Sequencing, Assembly and Annotation of the Transcriptome for the Free-Living Testate Amoeba Arcella intermedia.</title>
        <authorList>
            <person name="Ribeiro G.M."/>
            <person name="Porfirio-Sousa A.L."/>
            <person name="Maurer-Alcala X.X."/>
            <person name="Katz L.A."/>
            <person name="Lahr D.J.G."/>
        </authorList>
    </citation>
    <scope>NUCLEOTIDE SEQUENCE</scope>
</reference>
<dbReference type="Pfam" id="PF05347">
    <property type="entry name" value="Complex1_LYR"/>
    <property type="match status" value="1"/>
</dbReference>
<keyword evidence="7" id="KW-0496">Mitochondrion</keyword>
<evidence type="ECO:0000256" key="3">
    <source>
        <dbReference type="ARBA" id="ARBA00022448"/>
    </source>
</evidence>
<protein>
    <recommendedName>
        <fullName evidence="9">Complex 1 LYR protein domain-containing protein</fullName>
    </recommendedName>
</protein>
<keyword evidence="3" id="KW-0813">Transport</keyword>
<keyword evidence="6" id="KW-0249">Electron transport</keyword>
<dbReference type="InterPro" id="IPR008011">
    <property type="entry name" value="Complex1_LYR_dom"/>
</dbReference>
<evidence type="ECO:0000256" key="4">
    <source>
        <dbReference type="ARBA" id="ARBA00022660"/>
    </source>
</evidence>
<comment type="similarity">
    <text evidence="2">Belongs to the complex I LYR family.</text>
</comment>
<organism evidence="10">
    <name type="scientific">Arcella intermedia</name>
    <dbReference type="NCBI Taxonomy" id="1963864"/>
    <lineage>
        <taxon>Eukaryota</taxon>
        <taxon>Amoebozoa</taxon>
        <taxon>Tubulinea</taxon>
        <taxon>Elardia</taxon>
        <taxon>Arcellinida</taxon>
        <taxon>Sphaerothecina</taxon>
        <taxon>Arcellidae</taxon>
        <taxon>Arcella</taxon>
    </lineage>
</organism>
<dbReference type="EMBL" id="GIBP01010549">
    <property type="protein sequence ID" value="NDV39518.1"/>
    <property type="molecule type" value="Transcribed_RNA"/>
</dbReference>
<evidence type="ECO:0000256" key="2">
    <source>
        <dbReference type="ARBA" id="ARBA00009508"/>
    </source>
</evidence>
<dbReference type="InterPro" id="IPR016488">
    <property type="entry name" value="NADH_Ub_cplx-1_asu_su-6"/>
</dbReference>
<proteinExistence type="inferred from homology"/>
<evidence type="ECO:0000259" key="9">
    <source>
        <dbReference type="Pfam" id="PF05347"/>
    </source>
</evidence>
<evidence type="ECO:0000256" key="6">
    <source>
        <dbReference type="ARBA" id="ARBA00022982"/>
    </source>
</evidence>
<evidence type="ECO:0000256" key="5">
    <source>
        <dbReference type="ARBA" id="ARBA00022792"/>
    </source>
</evidence>
<name>A0A6B2LS13_9EUKA</name>
<sequence>MLVNAVSKEPSAIGLYRRCIRAIPKVIRSYNLRNTPAELKDVLRNEFQKHRAMRDPLMIQFLIAKGELQLEHTLTQWKTKGEVLRLFQYVDEDYLAKFDGPEEERAVLAKFVEPPPGSWDSHDKFL</sequence>
<dbReference type="PANTHER" id="PTHR12964">
    <property type="entry name" value="NADH-UBIQUINONE OXIDOREDUCTASE B14 SUBUNIT"/>
    <property type="match status" value="1"/>
</dbReference>
<keyword evidence="4" id="KW-0679">Respiratory chain</keyword>
<dbReference type="GO" id="GO:0006979">
    <property type="term" value="P:response to oxidative stress"/>
    <property type="evidence" value="ECO:0007669"/>
    <property type="project" value="TreeGrafter"/>
</dbReference>